<organism evidence="2 3">
    <name type="scientific">Holothuria leucospilota</name>
    <name type="common">Black long sea cucumber</name>
    <name type="synonym">Mertensiothuria leucospilota</name>
    <dbReference type="NCBI Taxonomy" id="206669"/>
    <lineage>
        <taxon>Eukaryota</taxon>
        <taxon>Metazoa</taxon>
        <taxon>Echinodermata</taxon>
        <taxon>Eleutherozoa</taxon>
        <taxon>Echinozoa</taxon>
        <taxon>Holothuroidea</taxon>
        <taxon>Aspidochirotacea</taxon>
        <taxon>Aspidochirotida</taxon>
        <taxon>Holothuriidae</taxon>
        <taxon>Holothuria</taxon>
    </lineage>
</organism>
<evidence type="ECO:0000256" key="1">
    <source>
        <dbReference type="SAM" id="MobiDB-lite"/>
    </source>
</evidence>
<feature type="region of interest" description="Disordered" evidence="1">
    <location>
        <begin position="129"/>
        <end position="150"/>
    </location>
</feature>
<reference evidence="2" key="1">
    <citation type="submission" date="2021-10" db="EMBL/GenBank/DDBJ databases">
        <title>Tropical sea cucumber genome reveals ecological adaptation and Cuvierian tubules defense mechanism.</title>
        <authorList>
            <person name="Chen T."/>
        </authorList>
    </citation>
    <scope>NUCLEOTIDE SEQUENCE</scope>
    <source>
        <strain evidence="2">Nanhai2018</strain>
        <tissue evidence="2">Muscle</tissue>
    </source>
</reference>
<evidence type="ECO:0000313" key="3">
    <source>
        <dbReference type="Proteomes" id="UP001152320"/>
    </source>
</evidence>
<dbReference type="EMBL" id="JAIZAY010000003">
    <property type="protein sequence ID" value="KAJ8045543.1"/>
    <property type="molecule type" value="Genomic_DNA"/>
</dbReference>
<dbReference type="InterPro" id="IPR011009">
    <property type="entry name" value="Kinase-like_dom_sf"/>
</dbReference>
<dbReference type="Proteomes" id="UP001152320">
    <property type="component" value="Chromosome 3"/>
</dbReference>
<name>A0A9Q1CHT4_HOLLE</name>
<proteinExistence type="predicted"/>
<comment type="caution">
    <text evidence="2">The sequence shown here is derived from an EMBL/GenBank/DDBJ whole genome shotgun (WGS) entry which is preliminary data.</text>
</comment>
<keyword evidence="3" id="KW-1185">Reference proteome</keyword>
<gene>
    <name evidence="2" type="ORF">HOLleu_08573</name>
</gene>
<sequence length="174" mass="19851">MCPPRYCPRPIKLLMECCWRQDPGQRPSFENICDLLASASSSQEVLSTVIPLQGIEIDRGLVSVHSYDHNQEWLETMPMLDPSKYPTRQFSTDSEGYLQATFNPKQEKEKPIRVESIEEQFLKPVEMNIYDSEGPHSPQPCPDNPLDSTQVTLDHEYAFPPVPNGDSERLESLV</sequence>
<evidence type="ECO:0000313" key="2">
    <source>
        <dbReference type="EMBL" id="KAJ8045543.1"/>
    </source>
</evidence>
<dbReference type="Gene3D" id="1.10.510.10">
    <property type="entry name" value="Transferase(Phosphotransferase) domain 1"/>
    <property type="match status" value="1"/>
</dbReference>
<accession>A0A9Q1CHT4</accession>
<dbReference type="AlphaFoldDB" id="A0A9Q1CHT4"/>
<dbReference type="SUPFAM" id="SSF56112">
    <property type="entry name" value="Protein kinase-like (PK-like)"/>
    <property type="match status" value="1"/>
</dbReference>
<protein>
    <submittedName>
        <fullName evidence="2">Uncharacterized protein</fullName>
    </submittedName>
</protein>